<dbReference type="AlphaFoldDB" id="A0A5M5C2I1"/>
<keyword evidence="1" id="KW-0732">Signal</keyword>
<dbReference type="Proteomes" id="UP000323717">
    <property type="component" value="Unassembled WGS sequence"/>
</dbReference>
<gene>
    <name evidence="2" type="ORF">F3D71_17695</name>
</gene>
<evidence type="ECO:0000313" key="3">
    <source>
        <dbReference type="Proteomes" id="UP000323717"/>
    </source>
</evidence>
<protein>
    <submittedName>
        <fullName evidence="2">Arabinogalactan endo-1,4-beta-galactosidase</fullName>
    </submittedName>
</protein>
<feature type="non-terminal residue" evidence="2">
    <location>
        <position position="115"/>
    </location>
</feature>
<accession>A0A5M5C2I1</accession>
<feature type="signal peptide" evidence="1">
    <location>
        <begin position="1"/>
        <end position="30"/>
    </location>
</feature>
<sequence length="115" mass="11973">MRNIKNGLIMKITGFIAISFSIVCSTAACSDDPVAVANPEPAVTVVKVPNGSFEEDAAETASPKGWTVSGDYSAAKVVQGGCEGNYALQYGATSAYTVSTRQTVNGLEDGIYDLE</sequence>
<dbReference type="EMBL" id="VWLE01000282">
    <property type="protein sequence ID" value="KAA3947250.1"/>
    <property type="molecule type" value="Genomic_DNA"/>
</dbReference>
<comment type="caution">
    <text evidence="2">The sequence shown here is derived from an EMBL/GenBank/DDBJ whole genome shotgun (WGS) entry which is preliminary data.</text>
</comment>
<evidence type="ECO:0000313" key="2">
    <source>
        <dbReference type="EMBL" id="KAA3947250.1"/>
    </source>
</evidence>
<name>A0A5M5C2I1_BACOV</name>
<feature type="chain" id="PRO_5024459264" evidence="1">
    <location>
        <begin position="31"/>
        <end position="115"/>
    </location>
</feature>
<dbReference type="Gene3D" id="2.60.120.260">
    <property type="entry name" value="Galactose-binding domain-like"/>
    <property type="match status" value="1"/>
</dbReference>
<proteinExistence type="predicted"/>
<organism evidence="2 3">
    <name type="scientific">Bacteroides ovatus</name>
    <dbReference type="NCBI Taxonomy" id="28116"/>
    <lineage>
        <taxon>Bacteria</taxon>
        <taxon>Pseudomonadati</taxon>
        <taxon>Bacteroidota</taxon>
        <taxon>Bacteroidia</taxon>
        <taxon>Bacteroidales</taxon>
        <taxon>Bacteroidaceae</taxon>
        <taxon>Bacteroides</taxon>
    </lineage>
</organism>
<reference evidence="2 3" key="1">
    <citation type="journal article" date="2019" name="Nat. Med.">
        <title>A library of human gut bacterial isolates paired with longitudinal multiomics data enables mechanistic microbiome research.</title>
        <authorList>
            <person name="Poyet M."/>
            <person name="Groussin M."/>
            <person name="Gibbons S.M."/>
            <person name="Avila-Pacheco J."/>
            <person name="Jiang X."/>
            <person name="Kearney S.M."/>
            <person name="Perrotta A.R."/>
            <person name="Berdy B."/>
            <person name="Zhao S."/>
            <person name="Lieberman T.D."/>
            <person name="Swanson P.K."/>
            <person name="Smith M."/>
            <person name="Roesemann S."/>
            <person name="Alexander J.E."/>
            <person name="Rich S.A."/>
            <person name="Livny J."/>
            <person name="Vlamakis H."/>
            <person name="Clish C."/>
            <person name="Bullock K."/>
            <person name="Deik A."/>
            <person name="Scott J."/>
            <person name="Pierce K.A."/>
            <person name="Xavier R.J."/>
            <person name="Alm E.J."/>
        </authorList>
    </citation>
    <scope>NUCLEOTIDE SEQUENCE [LARGE SCALE GENOMIC DNA]</scope>
    <source>
        <strain evidence="2 3">BIOML-A163</strain>
    </source>
</reference>
<dbReference type="PROSITE" id="PS51257">
    <property type="entry name" value="PROKAR_LIPOPROTEIN"/>
    <property type="match status" value="1"/>
</dbReference>
<evidence type="ECO:0000256" key="1">
    <source>
        <dbReference type="SAM" id="SignalP"/>
    </source>
</evidence>